<dbReference type="EMBL" id="DMZY01000124">
    <property type="protein sequence ID" value="HAV92375.1"/>
    <property type="molecule type" value="Genomic_DNA"/>
</dbReference>
<dbReference type="AlphaFoldDB" id="A0A350HA09"/>
<dbReference type="Proteomes" id="UP000264062">
    <property type="component" value="Unassembled WGS sequence"/>
</dbReference>
<evidence type="ECO:0000313" key="2">
    <source>
        <dbReference type="EMBL" id="HAV92375.1"/>
    </source>
</evidence>
<reference evidence="2 3" key="1">
    <citation type="journal article" date="2018" name="Nat. Biotechnol.">
        <title>A standardized bacterial taxonomy based on genome phylogeny substantially revises the tree of life.</title>
        <authorList>
            <person name="Parks D.H."/>
            <person name="Chuvochina M."/>
            <person name="Waite D.W."/>
            <person name="Rinke C."/>
            <person name="Skarshewski A."/>
            <person name="Chaumeil P.A."/>
            <person name="Hugenholtz P."/>
        </authorList>
    </citation>
    <scope>NUCLEOTIDE SEQUENCE [LARGE SCALE GENOMIC DNA]</scope>
    <source>
        <strain evidence="2">UBA9956</strain>
    </source>
</reference>
<protein>
    <submittedName>
        <fullName evidence="2">Uncharacterized protein</fullName>
    </submittedName>
</protein>
<accession>A0A350HA09</accession>
<evidence type="ECO:0000256" key="1">
    <source>
        <dbReference type="SAM" id="Coils"/>
    </source>
</evidence>
<name>A0A350HA09_UNCW3</name>
<comment type="caution">
    <text evidence="2">The sequence shown here is derived from an EMBL/GenBank/DDBJ whole genome shotgun (WGS) entry which is preliminary data.</text>
</comment>
<feature type="coiled-coil region" evidence="1">
    <location>
        <begin position="27"/>
        <end position="59"/>
    </location>
</feature>
<organism evidence="2 3">
    <name type="scientific">candidate division WOR-3 bacterium</name>
    <dbReference type="NCBI Taxonomy" id="2052148"/>
    <lineage>
        <taxon>Bacteria</taxon>
        <taxon>Bacteria division WOR-3</taxon>
    </lineage>
</organism>
<gene>
    <name evidence="2" type="ORF">DCW38_04255</name>
</gene>
<evidence type="ECO:0000313" key="3">
    <source>
        <dbReference type="Proteomes" id="UP000264062"/>
    </source>
</evidence>
<keyword evidence="1" id="KW-0175">Coiled coil</keyword>
<sequence length="69" mass="8541">NSLHERTQEYAGEIGKEAMSLVLREDIRRRREEAKKVGKKRQEQEKEKIKKRKKRINILWLFRGQWRLH</sequence>
<proteinExistence type="predicted"/>
<feature type="non-terminal residue" evidence="2">
    <location>
        <position position="1"/>
    </location>
</feature>